<evidence type="ECO:0000313" key="7">
    <source>
        <dbReference type="EMBL" id="KAA6341593.1"/>
    </source>
</evidence>
<accession>A0A5J4S8G3</accession>
<sequence>MKRNYLNVLLAVVSSVAFFSCSDTDEPIQQITEESVVKTDQEALAFANGVYPPLQRLSSSYSFLLESASESTISFEGTEDEDGPLVSRFETNQDNWYPTKIFNYLYVSVGEANRTIEKVDSSYAGGNLTQATLDLARARVKFVRALDYLYLAQLWGEVPLILSTNATPAERTTRKSIDDVYAQIVKDLTEAEEGLPAFDNIRSNPSKGAANAILARAYLTWASNPLTQNEIGAIANGQTDPAAPAWNTERLQKAVEYADKVIDSGQFKLENDFEKNFGVSAENQSLEHIFTIHHDGDNQGDAQGNHQTHCPFTWRFDLYQDNHIGPADATLVDRFSDSDKRKRFSIATQLYNIDEKVGNATPDVVTNYEQYDYVFPVTAPRYAKFIHRSPSFVEAAYSTEDGQPNNINRIEIRYAEVLLIKAEALFFLGKANEALTLINQLRSRAGISNLSALTQADLEREWDLELFFEQKHWQNLVRWRKLIQTVLTVEDFEYYKDDYKDEESIAAKFGPATETTNYPFFAKVHKHLHAKYHNVNGKFYRFPIPKGLSGNDLGITQNPGY</sequence>
<keyword evidence="4" id="KW-0998">Cell outer membrane</keyword>
<evidence type="ECO:0000259" key="6">
    <source>
        <dbReference type="Pfam" id="PF14322"/>
    </source>
</evidence>
<comment type="subcellular location">
    <subcellularLocation>
        <location evidence="1">Cell outer membrane</location>
    </subcellularLocation>
</comment>
<reference evidence="7" key="1">
    <citation type="submission" date="2019-03" db="EMBL/GenBank/DDBJ databases">
        <title>Single cell metagenomics reveals metabolic interactions within the superorganism composed of flagellate Streblomastix strix and complex community of Bacteroidetes bacteria on its surface.</title>
        <authorList>
            <person name="Treitli S.C."/>
            <person name="Kolisko M."/>
            <person name="Husnik F."/>
            <person name="Keeling P."/>
            <person name="Hampl V."/>
        </authorList>
    </citation>
    <scope>NUCLEOTIDE SEQUENCE</scope>
    <source>
        <strain evidence="7">STM</strain>
    </source>
</reference>
<dbReference type="Gene3D" id="1.25.40.390">
    <property type="match status" value="1"/>
</dbReference>
<comment type="caution">
    <text evidence="7">The sequence shown here is derived from an EMBL/GenBank/DDBJ whole genome shotgun (WGS) entry which is preliminary data.</text>
</comment>
<name>A0A5J4S8G3_9ZZZZ</name>
<dbReference type="InterPro" id="IPR033985">
    <property type="entry name" value="SusD-like_N"/>
</dbReference>
<evidence type="ECO:0000256" key="3">
    <source>
        <dbReference type="ARBA" id="ARBA00023136"/>
    </source>
</evidence>
<keyword evidence="2" id="KW-0732">Signal</keyword>
<evidence type="ECO:0000259" key="5">
    <source>
        <dbReference type="Pfam" id="PF07980"/>
    </source>
</evidence>
<dbReference type="SUPFAM" id="SSF48452">
    <property type="entry name" value="TPR-like"/>
    <property type="match status" value="1"/>
</dbReference>
<proteinExistence type="predicted"/>
<dbReference type="GO" id="GO:0009279">
    <property type="term" value="C:cell outer membrane"/>
    <property type="evidence" value="ECO:0007669"/>
    <property type="project" value="UniProtKB-SubCell"/>
</dbReference>
<organism evidence="7">
    <name type="scientific">termite gut metagenome</name>
    <dbReference type="NCBI Taxonomy" id="433724"/>
    <lineage>
        <taxon>unclassified sequences</taxon>
        <taxon>metagenomes</taxon>
        <taxon>organismal metagenomes</taxon>
    </lineage>
</organism>
<gene>
    <name evidence="7" type="ORF">EZS27_010608</name>
</gene>
<dbReference type="InterPro" id="IPR012944">
    <property type="entry name" value="SusD_RagB_dom"/>
</dbReference>
<dbReference type="EMBL" id="SNRY01000377">
    <property type="protein sequence ID" value="KAA6341593.1"/>
    <property type="molecule type" value="Genomic_DNA"/>
</dbReference>
<evidence type="ECO:0000256" key="4">
    <source>
        <dbReference type="ARBA" id="ARBA00023237"/>
    </source>
</evidence>
<dbReference type="AlphaFoldDB" id="A0A5J4S8G3"/>
<dbReference type="Pfam" id="PF07980">
    <property type="entry name" value="SusD_RagB"/>
    <property type="match status" value="1"/>
</dbReference>
<dbReference type="PROSITE" id="PS51257">
    <property type="entry name" value="PROKAR_LIPOPROTEIN"/>
    <property type="match status" value="1"/>
</dbReference>
<feature type="domain" description="RagB/SusD" evidence="5">
    <location>
        <begin position="293"/>
        <end position="561"/>
    </location>
</feature>
<keyword evidence="3" id="KW-0472">Membrane</keyword>
<evidence type="ECO:0000256" key="2">
    <source>
        <dbReference type="ARBA" id="ARBA00022729"/>
    </source>
</evidence>
<feature type="domain" description="SusD-like N-terminal" evidence="6">
    <location>
        <begin position="90"/>
        <end position="219"/>
    </location>
</feature>
<protein>
    <submittedName>
        <fullName evidence="7">RagB/SusD family nutrient uptake outer membrane protein</fullName>
    </submittedName>
</protein>
<dbReference type="InterPro" id="IPR011990">
    <property type="entry name" value="TPR-like_helical_dom_sf"/>
</dbReference>
<evidence type="ECO:0000256" key="1">
    <source>
        <dbReference type="ARBA" id="ARBA00004442"/>
    </source>
</evidence>
<dbReference type="Pfam" id="PF14322">
    <property type="entry name" value="SusD-like_3"/>
    <property type="match status" value="1"/>
</dbReference>